<proteinExistence type="predicted"/>
<accession>A0A098LCQ1</accession>
<dbReference type="STRING" id="153721.MYP_1161"/>
<dbReference type="RefSeq" id="WP_045459707.1">
    <property type="nucleotide sequence ID" value="NZ_BBLT01000002.1"/>
</dbReference>
<gene>
    <name evidence="1" type="ORF">MYP_1161</name>
</gene>
<evidence type="ECO:0000313" key="1">
    <source>
        <dbReference type="EMBL" id="GAL83933.1"/>
    </source>
</evidence>
<dbReference type="PROSITE" id="PS51257">
    <property type="entry name" value="PROKAR_LIPOPROTEIN"/>
    <property type="match status" value="1"/>
</dbReference>
<dbReference type="EMBL" id="BBLT01000002">
    <property type="protein sequence ID" value="GAL83933.1"/>
    <property type="molecule type" value="Genomic_DNA"/>
</dbReference>
<sequence>MQKTNKIVLLMLVSILTACKKETSYSTNNFICNNSNHSVNITYYKDGMIIRNRTIDSIADASCNLIYKSNGFGKGNASNYLNSTINLDSALVLFDNNTLAVHYGFNTIGSNTKAIAFGNPRNIFGGSSTGGLESRIVSETKHHIETELKYTFTEQDYLYAKGNYKGTNDKSPDFRGFIV</sequence>
<dbReference type="Proteomes" id="UP000030185">
    <property type="component" value="Unassembled WGS sequence"/>
</dbReference>
<evidence type="ECO:0000313" key="2">
    <source>
        <dbReference type="Proteomes" id="UP000030185"/>
    </source>
</evidence>
<organism evidence="1 2">
    <name type="scientific">Sporocytophaga myxococcoides</name>
    <dbReference type="NCBI Taxonomy" id="153721"/>
    <lineage>
        <taxon>Bacteria</taxon>
        <taxon>Pseudomonadati</taxon>
        <taxon>Bacteroidota</taxon>
        <taxon>Cytophagia</taxon>
        <taxon>Cytophagales</taxon>
        <taxon>Cytophagaceae</taxon>
        <taxon>Sporocytophaga</taxon>
    </lineage>
</organism>
<keyword evidence="2" id="KW-1185">Reference proteome</keyword>
<comment type="caution">
    <text evidence="1">The sequence shown here is derived from an EMBL/GenBank/DDBJ whole genome shotgun (WGS) entry which is preliminary data.</text>
</comment>
<protein>
    <submittedName>
        <fullName evidence="1">Uncharacterized protein</fullName>
    </submittedName>
</protein>
<dbReference type="AlphaFoldDB" id="A0A098LCQ1"/>
<reference evidence="1 2" key="1">
    <citation type="submission" date="2014-09" db="EMBL/GenBank/DDBJ databases">
        <title>Sporocytophaga myxococcoides PG-01 genome sequencing.</title>
        <authorList>
            <person name="Liu L."/>
            <person name="Gao P.J."/>
            <person name="Chen G.J."/>
            <person name="Wang L.S."/>
        </authorList>
    </citation>
    <scope>NUCLEOTIDE SEQUENCE [LARGE SCALE GENOMIC DNA]</scope>
    <source>
        <strain evidence="1 2">PG-01</strain>
    </source>
</reference>
<name>A0A098LCQ1_9BACT</name>